<dbReference type="PROSITE" id="PS00012">
    <property type="entry name" value="PHOSPHOPANTETHEINE"/>
    <property type="match status" value="1"/>
</dbReference>
<dbReference type="GO" id="GO:0006633">
    <property type="term" value="P:fatty acid biosynthetic process"/>
    <property type="evidence" value="ECO:0007669"/>
    <property type="project" value="InterPro"/>
</dbReference>
<organism evidence="12 13">
    <name type="scientific">Streptomyces lacrimifluminis</name>
    <dbReference type="NCBI Taxonomy" id="1500077"/>
    <lineage>
        <taxon>Bacteria</taxon>
        <taxon>Bacillati</taxon>
        <taxon>Actinomycetota</taxon>
        <taxon>Actinomycetes</taxon>
        <taxon>Kitasatosporales</taxon>
        <taxon>Streptomycetaceae</taxon>
        <taxon>Streptomyces</taxon>
    </lineage>
</organism>
<evidence type="ECO:0008006" key="14">
    <source>
        <dbReference type="Google" id="ProtNLM"/>
    </source>
</evidence>
<dbReference type="InterPro" id="IPR006162">
    <property type="entry name" value="Ppantetheine_attach_site"/>
</dbReference>
<dbReference type="SMART" id="SM00823">
    <property type="entry name" value="PKS_PP"/>
    <property type="match status" value="2"/>
</dbReference>
<evidence type="ECO:0000313" key="12">
    <source>
        <dbReference type="EMBL" id="GGJ71812.1"/>
    </source>
</evidence>
<accession>A0A917PDD2</accession>
<evidence type="ECO:0000256" key="8">
    <source>
        <dbReference type="PROSITE-ProRule" id="PRU01363"/>
    </source>
</evidence>
<dbReference type="CDD" id="cd00833">
    <property type="entry name" value="PKS"/>
    <property type="match status" value="1"/>
</dbReference>
<feature type="region of interest" description="C-terminal hotdog fold" evidence="8">
    <location>
        <begin position="1303"/>
        <end position="1444"/>
    </location>
</feature>
<keyword evidence="5" id="KW-0045">Antibiotic biosynthesis</keyword>
<dbReference type="PROSITE" id="PS52004">
    <property type="entry name" value="KS3_2"/>
    <property type="match status" value="1"/>
</dbReference>
<evidence type="ECO:0000256" key="3">
    <source>
        <dbReference type="ARBA" id="ARBA00022553"/>
    </source>
</evidence>
<dbReference type="PROSITE" id="PS52019">
    <property type="entry name" value="PKS_MFAS_DH"/>
    <property type="match status" value="1"/>
</dbReference>
<dbReference type="SUPFAM" id="SSF52151">
    <property type="entry name" value="FabD/lysophospholipase-like"/>
    <property type="match status" value="1"/>
</dbReference>
<dbReference type="PROSITE" id="PS00606">
    <property type="entry name" value="KS3_1"/>
    <property type="match status" value="1"/>
</dbReference>
<dbReference type="Gene3D" id="3.10.129.110">
    <property type="entry name" value="Polyketide synthase dehydratase"/>
    <property type="match status" value="1"/>
</dbReference>
<dbReference type="SMART" id="SM00822">
    <property type="entry name" value="PKS_KR"/>
    <property type="match status" value="1"/>
</dbReference>
<dbReference type="PROSITE" id="PS50075">
    <property type="entry name" value="CARRIER"/>
    <property type="match status" value="2"/>
</dbReference>
<dbReference type="InterPro" id="IPR014031">
    <property type="entry name" value="Ketoacyl_synth_C"/>
</dbReference>
<dbReference type="SMART" id="SM00826">
    <property type="entry name" value="PKS_DH"/>
    <property type="match status" value="1"/>
</dbReference>
<keyword evidence="2" id="KW-0596">Phosphopantetheine</keyword>
<dbReference type="GO" id="GO:0004312">
    <property type="term" value="F:fatty acid synthase activity"/>
    <property type="evidence" value="ECO:0007669"/>
    <property type="project" value="TreeGrafter"/>
</dbReference>
<protein>
    <recommendedName>
        <fullName evidence="14">Polyketide synthase</fullName>
    </recommendedName>
</protein>
<evidence type="ECO:0000259" key="11">
    <source>
        <dbReference type="PROSITE" id="PS52019"/>
    </source>
</evidence>
<dbReference type="InterPro" id="IPR018201">
    <property type="entry name" value="Ketoacyl_synth_AS"/>
</dbReference>
<dbReference type="InterPro" id="IPR014030">
    <property type="entry name" value="Ketoacyl_synth_N"/>
</dbReference>
<comment type="caution">
    <text evidence="12">The sequence shown here is derived from an EMBL/GenBank/DDBJ whole genome shotgun (WGS) entry which is preliminary data.</text>
</comment>
<dbReference type="PANTHER" id="PTHR43775:SF51">
    <property type="entry name" value="INACTIVE PHENOLPHTHIOCEROL SYNTHESIS POLYKETIDE SYNTHASE TYPE I PKS1-RELATED"/>
    <property type="match status" value="1"/>
</dbReference>
<feature type="domain" description="PKS/mFAS DH" evidence="11">
    <location>
        <begin position="1164"/>
        <end position="1444"/>
    </location>
</feature>
<dbReference type="InterPro" id="IPR049552">
    <property type="entry name" value="PKS_DH_N"/>
</dbReference>
<feature type="domain" description="Carrier" evidence="9">
    <location>
        <begin position="170"/>
        <end position="245"/>
    </location>
</feature>
<dbReference type="EMBL" id="BMMU01000075">
    <property type="protein sequence ID" value="GGJ71812.1"/>
    <property type="molecule type" value="Genomic_DNA"/>
</dbReference>
<dbReference type="InterPro" id="IPR016039">
    <property type="entry name" value="Thiolase-like"/>
</dbReference>
<evidence type="ECO:0000256" key="5">
    <source>
        <dbReference type="ARBA" id="ARBA00023194"/>
    </source>
</evidence>
<dbReference type="Gene3D" id="3.40.47.10">
    <property type="match status" value="1"/>
</dbReference>
<evidence type="ECO:0000256" key="2">
    <source>
        <dbReference type="ARBA" id="ARBA00022450"/>
    </source>
</evidence>
<evidence type="ECO:0000256" key="1">
    <source>
        <dbReference type="ARBA" id="ARBA00004792"/>
    </source>
</evidence>
<dbReference type="InterPro" id="IPR050091">
    <property type="entry name" value="PKS_NRPS_Biosynth_Enz"/>
</dbReference>
<dbReference type="SMART" id="SM00827">
    <property type="entry name" value="PKS_AT"/>
    <property type="match status" value="1"/>
</dbReference>
<dbReference type="InterPro" id="IPR020841">
    <property type="entry name" value="PKS_Beta-ketoAc_synthase_dom"/>
</dbReference>
<sequence>MVLDELTRGLDLDAFILFSSAAATFGNPGQANYSAANAHLDAIAQRRKQLGLPATSIAWGAWADSGMATGAAAAEQLTRSGFPPMEPELALSALAKAVGSGESALTVVDVDWERYAPTLAAPRPSPLIGDLAEVQALLRAEATAGSAEDSSAEENALARLAGLDEAEATEQILELVRSQTALTLGHNGPQAVAPGRAFKDLGCDSLGGVRLRNRLNKLTGLRLPATLVFDYPTPNDLAQYLLGAIPGGVQIAPVVGTPASAAAVVDDEPIAIVAAACRFPGGISTPEELWQLLTDGADGISGFPTDRGWDLEALYDADPDRSGTSYVRDGGFLHDAAEFDPGFFGINPREALAMDPQQRLLLETSWEAFERAGIDPQSLRGVSAGVFVGSNGQDYASLLRQVPETVEGYFGTGIAGSVASGRIAYTLGLEGPAVTVDTACSSSLVALHMAAQSLRSGECSLALAGGVTIMTTPEIFVEFSRQRGLASDGHCKAFADAADGTGWGEGVGMLLLERLSDAERNGRTVLAVVRGSAVNQDGASNGLTAPNGPSQQRVIRQALANAGLSAAEVDAVEAHGTGTKLGDPIEAQALLATYGQEREPELPLLLGSVKSNIGHTQAAAGMAGLIKMVMAMEHGVLPKTLHVDEPSRHVDWESGAVSLLMEERAWPETGRPRRAGVSSFGVSGTNAHVIIEQAPTMLNPVEDASSPVAGVVPWLISGKTADALLAQAEQLRAYVEGRPGLDATDVGFSLATGRTSFEQRAVVIGGNREELLEGLAALIREESPARLVRGVAGAVGKSVLVFPGQGTQWVGMGAQLLDESAVFAARLEECAAALAPFVDFNLIDVISNGKALDRVDVVQPVTWAVMVSLAEVWRSLGVVPGAVVGHSQGEIAAAAVSGALSLEDAARVVALRAQVIGRELAGLGGMASIPLPLTVVEDRLADWTGRLGVAAVNGPSSTVVAGDADAIAEFVAACQAEDIRARQVPVDYASHSAHVERIEAELLDVLAPISPRAAQIPFYSTVEGALIDTSALDASYWYRNLRQSVRFEEVVRTLAADGYGTFIESSAHPVLTIGIQESAEEAALEVVSTGSLRRNEGGLARFFASAAELHVNGVPVDWQAYFASYRTHRVDLPTYAFQRERFWPDAAGRTAIDAPAIGLGAAGHPLLGAAVELPETGGVLLTGRLSLQTHPWLADHAVSGTVLLPGAGFVELAVRAGDEVGCGTLEELTLEAPLALPEQGAVRIQLTVSAADEAGRRSLNLYSSRPEGEDTWTRNATGILAETASESETGLATDLTVWPPPGAEPVEIGDAYERLAAAGVEYGPVFRALRAVWQRGEELFAELRLSDEAATDAPAYGLHPALLDAALQPLGLGLVLPEPENGCTRRPFAFSGMRLHAVGAAALRVRIAPVGDEAVSIQAADTTGRPVITMESLLLRQVMPEADGTRKSLRDALFRIDWLPLPAAGGAPAGGRWAVLGDDTLGLSPASVELYADYGALAEAVLAGAEVPELVFVPIMMASEALDTGVGSARGADVAQTVRRVMYRNLELIQAWLADDRFASSRLVFVGPEDLVGAPVWGMVRSSQVENPDRLVLVDAAGRLSPEALAQALASREPQLRLRDGEVTAARLVKATEPEATGPDAFDFDPEGTVLITGASGGLAPLLARHLVTARGARHLLLTSRRGPDADGMPELAAELAELGATVRVAASDVSDRTSVAELLATIDGSHPLTAVVHTAAVLDDGVVHALTPERIDRVLSPKADGALHLHELTQGTGTLRSFVLYSSLSGTLGGAGLANYAASNAFLNALARHRRDQGLPAVSLAWGLWEQRSGMAGRLNDVDMTRMSRAGAAPMPANEGLALFDLATGAATDAVMVAARLDTAELRRQAAAGIMPALFRAVVSTPAAVRRGSAADAGSFGGSAIGWAERLAGRAVEDQGRMLLDLVCEHVAGVLGHTATNVIKANRAFKELGFDSLTAVELRNRLKAATGLQLPATLVFDTPNPEALARRLRTELAPSSDQNAGQPVFADLQRLETSLAGVGSDDTELRDKVVARLQTLLWKWEDRSTGSEGDGAAEDEEFDDVTDDEMFDLIDQELGVSENL</sequence>
<dbReference type="CDD" id="cd08956">
    <property type="entry name" value="KR_3_FAS_SDR_x"/>
    <property type="match status" value="1"/>
</dbReference>
<evidence type="ECO:0000256" key="7">
    <source>
        <dbReference type="ARBA" id="ARBA00023315"/>
    </source>
</evidence>
<dbReference type="Pfam" id="PF14765">
    <property type="entry name" value="PS-DH"/>
    <property type="match status" value="1"/>
</dbReference>
<dbReference type="GO" id="GO:0004315">
    <property type="term" value="F:3-oxoacyl-[acyl-carrier-protein] synthase activity"/>
    <property type="evidence" value="ECO:0007669"/>
    <property type="project" value="InterPro"/>
</dbReference>
<dbReference type="FunFam" id="3.40.366.10:FF:000002">
    <property type="entry name" value="Probable polyketide synthase 2"/>
    <property type="match status" value="1"/>
</dbReference>
<dbReference type="InterPro" id="IPR020806">
    <property type="entry name" value="PKS_PP-bd"/>
</dbReference>
<dbReference type="GO" id="GO:0033068">
    <property type="term" value="P:macrolide biosynthetic process"/>
    <property type="evidence" value="ECO:0007669"/>
    <property type="project" value="UniProtKB-ARBA"/>
</dbReference>
<dbReference type="Gene3D" id="3.30.70.3290">
    <property type="match status" value="1"/>
</dbReference>
<dbReference type="SUPFAM" id="SSF47336">
    <property type="entry name" value="ACP-like"/>
    <property type="match status" value="2"/>
</dbReference>
<evidence type="ECO:0000256" key="4">
    <source>
        <dbReference type="ARBA" id="ARBA00022679"/>
    </source>
</evidence>
<keyword evidence="3" id="KW-0597">Phosphoprotein</keyword>
<dbReference type="FunFam" id="1.10.1200.10:FF:000007">
    <property type="entry name" value="Probable polyketide synthase pks17"/>
    <property type="match status" value="2"/>
</dbReference>
<dbReference type="FunFam" id="3.40.47.10:FF:000019">
    <property type="entry name" value="Polyketide synthase type I"/>
    <property type="match status" value="1"/>
</dbReference>
<dbReference type="InterPro" id="IPR016035">
    <property type="entry name" value="Acyl_Trfase/lysoPLipase"/>
</dbReference>
<feature type="domain" description="Ketosynthase family 3 (KS3)" evidence="10">
    <location>
        <begin position="267"/>
        <end position="693"/>
    </location>
</feature>
<dbReference type="InterPro" id="IPR049551">
    <property type="entry name" value="PKS_DH_C"/>
</dbReference>
<gene>
    <name evidence="12" type="ORF">GCM10012282_80880</name>
</gene>
<proteinExistence type="predicted"/>
<evidence type="ECO:0000259" key="9">
    <source>
        <dbReference type="PROSITE" id="PS50075"/>
    </source>
</evidence>
<feature type="region of interest" description="N-terminal hotdog fold" evidence="8">
    <location>
        <begin position="1164"/>
        <end position="1287"/>
    </location>
</feature>
<dbReference type="InterPro" id="IPR055123">
    <property type="entry name" value="SpnB-like_Rossmann"/>
</dbReference>
<keyword evidence="13" id="KW-1185">Reference proteome</keyword>
<dbReference type="Pfam" id="PF00698">
    <property type="entry name" value="Acyl_transf_1"/>
    <property type="match status" value="1"/>
</dbReference>
<keyword evidence="6" id="KW-0511">Multifunctional enzyme</keyword>
<dbReference type="SUPFAM" id="SSF53901">
    <property type="entry name" value="Thiolase-like"/>
    <property type="match status" value="1"/>
</dbReference>
<dbReference type="InterPro" id="IPR042104">
    <property type="entry name" value="PKS_dehydratase_sf"/>
</dbReference>
<dbReference type="Pfam" id="PF02801">
    <property type="entry name" value="Ketoacyl-synt_C"/>
    <property type="match status" value="1"/>
</dbReference>
<keyword evidence="4" id="KW-0808">Transferase</keyword>
<dbReference type="PANTHER" id="PTHR43775">
    <property type="entry name" value="FATTY ACID SYNTHASE"/>
    <property type="match status" value="1"/>
</dbReference>
<dbReference type="SUPFAM" id="SSF51735">
    <property type="entry name" value="NAD(P)-binding Rossmann-fold domains"/>
    <property type="match status" value="3"/>
</dbReference>
<dbReference type="Gene3D" id="3.40.366.10">
    <property type="entry name" value="Malonyl-Coenzyme A Acyl Carrier Protein, domain 2"/>
    <property type="match status" value="1"/>
</dbReference>
<dbReference type="Proteomes" id="UP000625682">
    <property type="component" value="Unassembled WGS sequence"/>
</dbReference>
<feature type="active site" description="Proton acceptor; for dehydratase activity" evidence="8">
    <location>
        <position position="1196"/>
    </location>
</feature>
<dbReference type="Pfam" id="PF16197">
    <property type="entry name" value="KAsynt_C_assoc"/>
    <property type="match status" value="1"/>
</dbReference>
<reference evidence="12" key="1">
    <citation type="journal article" date="2014" name="Int. J. Syst. Evol. Microbiol.">
        <title>Complete genome sequence of Corynebacterium casei LMG S-19264T (=DSM 44701T), isolated from a smear-ripened cheese.</title>
        <authorList>
            <consortium name="US DOE Joint Genome Institute (JGI-PGF)"/>
            <person name="Walter F."/>
            <person name="Albersmeier A."/>
            <person name="Kalinowski J."/>
            <person name="Ruckert C."/>
        </authorList>
    </citation>
    <scope>NUCLEOTIDE SEQUENCE</scope>
    <source>
        <strain evidence="12">CGMCC 4.7272</strain>
    </source>
</reference>
<dbReference type="InterPro" id="IPR057326">
    <property type="entry name" value="KR_dom"/>
</dbReference>
<dbReference type="InterPro" id="IPR001227">
    <property type="entry name" value="Ac_transferase_dom_sf"/>
</dbReference>
<dbReference type="InterPro" id="IPR013968">
    <property type="entry name" value="PKS_KR"/>
</dbReference>
<reference evidence="12" key="2">
    <citation type="submission" date="2020-09" db="EMBL/GenBank/DDBJ databases">
        <authorList>
            <person name="Sun Q."/>
            <person name="Zhou Y."/>
        </authorList>
    </citation>
    <scope>NUCLEOTIDE SEQUENCE</scope>
    <source>
        <strain evidence="12">CGMCC 4.7272</strain>
    </source>
</reference>
<keyword evidence="7" id="KW-0012">Acyltransferase</keyword>
<dbReference type="InterPro" id="IPR020807">
    <property type="entry name" value="PKS_DH"/>
</dbReference>
<dbReference type="SMART" id="SM00825">
    <property type="entry name" value="PKS_KS"/>
    <property type="match status" value="1"/>
</dbReference>
<dbReference type="SUPFAM" id="SSF55048">
    <property type="entry name" value="Probable ACP-binding domain of malonyl-CoA ACP transacylase"/>
    <property type="match status" value="1"/>
</dbReference>
<feature type="domain" description="Carrier" evidence="9">
    <location>
        <begin position="1938"/>
        <end position="2013"/>
    </location>
</feature>
<dbReference type="Pfam" id="PF08659">
    <property type="entry name" value="KR"/>
    <property type="match status" value="2"/>
</dbReference>
<dbReference type="GO" id="GO:0031177">
    <property type="term" value="F:phosphopantetheine binding"/>
    <property type="evidence" value="ECO:0007669"/>
    <property type="project" value="InterPro"/>
</dbReference>
<dbReference type="InterPro" id="IPR014043">
    <property type="entry name" value="Acyl_transferase_dom"/>
</dbReference>
<dbReference type="Gene3D" id="1.10.1200.10">
    <property type="entry name" value="ACP-like"/>
    <property type="match status" value="2"/>
</dbReference>
<evidence type="ECO:0000259" key="10">
    <source>
        <dbReference type="PROSITE" id="PS52004"/>
    </source>
</evidence>
<dbReference type="InterPro" id="IPR049900">
    <property type="entry name" value="PKS_mFAS_DH"/>
</dbReference>
<dbReference type="RefSeq" id="WP_189152366.1">
    <property type="nucleotide sequence ID" value="NZ_BMMU01000075.1"/>
</dbReference>
<dbReference type="Pfam" id="PF22953">
    <property type="entry name" value="SpnB_Rossmann"/>
    <property type="match status" value="1"/>
</dbReference>
<dbReference type="Gene3D" id="3.40.50.720">
    <property type="entry name" value="NAD(P)-binding Rossmann-like Domain"/>
    <property type="match status" value="2"/>
</dbReference>
<feature type="active site" description="Proton donor; for dehydratase activity" evidence="8">
    <location>
        <position position="1364"/>
    </location>
</feature>
<dbReference type="Pfam" id="PF00109">
    <property type="entry name" value="ketoacyl-synt"/>
    <property type="match status" value="1"/>
</dbReference>
<name>A0A917PDD2_9ACTN</name>
<evidence type="ECO:0000256" key="6">
    <source>
        <dbReference type="ARBA" id="ARBA00023268"/>
    </source>
</evidence>
<dbReference type="Pfam" id="PF00550">
    <property type="entry name" value="PP-binding"/>
    <property type="match status" value="2"/>
</dbReference>
<comment type="pathway">
    <text evidence="1">Antibiotic biosynthesis.</text>
</comment>
<dbReference type="InterPro" id="IPR036736">
    <property type="entry name" value="ACP-like_sf"/>
</dbReference>
<evidence type="ECO:0000313" key="13">
    <source>
        <dbReference type="Proteomes" id="UP000625682"/>
    </source>
</evidence>
<dbReference type="InterPro" id="IPR009081">
    <property type="entry name" value="PP-bd_ACP"/>
</dbReference>
<dbReference type="InterPro" id="IPR036291">
    <property type="entry name" value="NAD(P)-bd_dom_sf"/>
</dbReference>
<dbReference type="InterPro" id="IPR016036">
    <property type="entry name" value="Malonyl_transacylase_ACP-bd"/>
</dbReference>
<dbReference type="SMART" id="SM01294">
    <property type="entry name" value="PKS_PP_betabranch"/>
    <property type="match status" value="1"/>
</dbReference>
<dbReference type="Pfam" id="PF21089">
    <property type="entry name" value="PKS_DH_N"/>
    <property type="match status" value="1"/>
</dbReference>
<dbReference type="InterPro" id="IPR032821">
    <property type="entry name" value="PKS_assoc"/>
</dbReference>